<dbReference type="PANTHER" id="PTHR48071">
    <property type="entry name" value="SRCR DOMAIN-CONTAINING PROTEIN"/>
    <property type="match status" value="1"/>
</dbReference>
<dbReference type="SUPFAM" id="SSF56487">
    <property type="entry name" value="SRCR-like"/>
    <property type="match status" value="3"/>
</dbReference>
<dbReference type="AlphaFoldDB" id="A0A8J6JW53"/>
<dbReference type="PROSITE" id="PS00420">
    <property type="entry name" value="SRCR_1"/>
    <property type="match status" value="1"/>
</dbReference>
<evidence type="ECO:0000313" key="11">
    <source>
        <dbReference type="EMBL" id="KAG9466924.1"/>
    </source>
</evidence>
<feature type="disulfide bond" evidence="9">
    <location>
        <begin position="96"/>
        <end position="157"/>
    </location>
</feature>
<dbReference type="GO" id="GO:0004252">
    <property type="term" value="F:serine-type endopeptidase activity"/>
    <property type="evidence" value="ECO:0007669"/>
    <property type="project" value="TreeGrafter"/>
</dbReference>
<keyword evidence="5" id="KW-1133">Transmembrane helix</keyword>
<keyword evidence="2" id="KW-0812">Transmembrane</keyword>
<dbReference type="FunFam" id="3.10.250.10:FF:000009">
    <property type="entry name" value="WC1"/>
    <property type="match status" value="1"/>
</dbReference>
<protein>
    <recommendedName>
        <fullName evidence="10">SRCR domain-containing protein</fullName>
    </recommendedName>
</protein>
<feature type="disulfide bond" evidence="9">
    <location>
        <begin position="299"/>
        <end position="363"/>
    </location>
</feature>
<keyword evidence="12" id="KW-1185">Reference proteome</keyword>
<evidence type="ECO:0000256" key="5">
    <source>
        <dbReference type="ARBA" id="ARBA00022989"/>
    </source>
</evidence>
<dbReference type="OrthoDB" id="536948at2759"/>
<comment type="caution">
    <text evidence="9">Lacks conserved residue(s) required for the propagation of feature annotation.</text>
</comment>
<dbReference type="InterPro" id="IPR036772">
    <property type="entry name" value="SRCR-like_dom_sf"/>
</dbReference>
<dbReference type="Proteomes" id="UP000770717">
    <property type="component" value="Unassembled WGS sequence"/>
</dbReference>
<dbReference type="PROSITE" id="PS50287">
    <property type="entry name" value="SRCR_2"/>
    <property type="match status" value="3"/>
</dbReference>
<gene>
    <name evidence="11" type="ORF">GDO78_015888</name>
</gene>
<name>A0A8J6JW53_ELECQ</name>
<evidence type="ECO:0000256" key="2">
    <source>
        <dbReference type="ARBA" id="ARBA00022692"/>
    </source>
</evidence>
<keyword evidence="7 9" id="KW-1015">Disulfide bond</keyword>
<evidence type="ECO:0000256" key="9">
    <source>
        <dbReference type="PROSITE-ProRule" id="PRU00196"/>
    </source>
</evidence>
<dbReference type="EMBL" id="WNTK01001723">
    <property type="protein sequence ID" value="KAG9466924.1"/>
    <property type="molecule type" value="Genomic_DNA"/>
</dbReference>
<comment type="subcellular location">
    <subcellularLocation>
        <location evidence="1">Membrane</location>
        <topology evidence="1">Single-pass membrane protein</topology>
    </subcellularLocation>
</comment>
<keyword evidence="3" id="KW-0732">Signal</keyword>
<keyword evidence="4" id="KW-0677">Repeat</keyword>
<feature type="disulfide bond" evidence="9">
    <location>
        <begin position="83"/>
        <end position="147"/>
    </location>
</feature>
<dbReference type="GO" id="GO:0005615">
    <property type="term" value="C:extracellular space"/>
    <property type="evidence" value="ECO:0007669"/>
    <property type="project" value="TreeGrafter"/>
</dbReference>
<dbReference type="InterPro" id="IPR001190">
    <property type="entry name" value="SRCR"/>
</dbReference>
<dbReference type="Gene3D" id="3.10.250.10">
    <property type="entry name" value="SRCR-like domain"/>
    <property type="match status" value="3"/>
</dbReference>
<evidence type="ECO:0000256" key="8">
    <source>
        <dbReference type="ARBA" id="ARBA00023180"/>
    </source>
</evidence>
<organism evidence="11 12">
    <name type="scientific">Eleutherodactylus coqui</name>
    <name type="common">Puerto Rican coqui</name>
    <dbReference type="NCBI Taxonomy" id="57060"/>
    <lineage>
        <taxon>Eukaryota</taxon>
        <taxon>Metazoa</taxon>
        <taxon>Chordata</taxon>
        <taxon>Craniata</taxon>
        <taxon>Vertebrata</taxon>
        <taxon>Euteleostomi</taxon>
        <taxon>Amphibia</taxon>
        <taxon>Batrachia</taxon>
        <taxon>Anura</taxon>
        <taxon>Neobatrachia</taxon>
        <taxon>Hyloidea</taxon>
        <taxon>Eleutherodactylidae</taxon>
        <taxon>Eleutherodactylinae</taxon>
        <taxon>Eleutherodactylus</taxon>
        <taxon>Eleutherodactylus</taxon>
    </lineage>
</organism>
<feature type="disulfide bond" evidence="9">
    <location>
        <begin position="312"/>
        <end position="373"/>
    </location>
</feature>
<evidence type="ECO:0000256" key="6">
    <source>
        <dbReference type="ARBA" id="ARBA00023136"/>
    </source>
</evidence>
<evidence type="ECO:0000256" key="1">
    <source>
        <dbReference type="ARBA" id="ARBA00004167"/>
    </source>
</evidence>
<dbReference type="GO" id="GO:0031638">
    <property type="term" value="P:zymogen activation"/>
    <property type="evidence" value="ECO:0007669"/>
    <property type="project" value="TreeGrafter"/>
</dbReference>
<sequence length="389" mass="41850">MKGDAFGPASGDVLELVDCIGNEQDVSECLLGTWSEPDLTSPQYSAGVSCLSSGVGNIRLVNGSGPCDGIVEVSLNDRWNRFCLWNFDVREASVVCRQMGCGPLVKIQEIVMGDTGVGWRTVEDTYCSGTESRISECSLSVWSSQPCLYNIHAGIVCSTSAISKVALTDGSSACSSKVKVLLDNKWHLVPAFEWHVEEEAVLCRQLGCHFAVERAQIKEMSIDKRRNHHTDLRSIYCVGHEASLSQCSSVLSKGHQMQSGEAEVLCSQAGAARIRLVGGDSSCSGRVEVFYQRAWGTVCDDTWDLNDAHVVCRQAGCGHAQRAPGGAYFGPGSGSIWLEKLFCNGNETAVSQCAGVVSKNSLCTHSQDAGVICTELQGDGMQSEERRAD</sequence>
<dbReference type="SMART" id="SM00202">
    <property type="entry name" value="SR"/>
    <property type="match status" value="3"/>
</dbReference>
<keyword evidence="8" id="KW-0325">Glycoprotein</keyword>
<feature type="disulfide bond" evidence="9">
    <location>
        <begin position="343"/>
        <end position="353"/>
    </location>
</feature>
<reference evidence="11" key="1">
    <citation type="thesis" date="2020" institute="ProQuest LLC" country="789 East Eisenhower Parkway, Ann Arbor, MI, USA">
        <title>Comparative Genomics and Chromosome Evolution.</title>
        <authorList>
            <person name="Mudd A.B."/>
        </authorList>
    </citation>
    <scope>NUCLEOTIDE SEQUENCE</scope>
    <source>
        <strain evidence="11">HN-11 Male</strain>
        <tissue evidence="11">Kidney and liver</tissue>
    </source>
</reference>
<proteinExistence type="predicted"/>
<evidence type="ECO:0000313" key="12">
    <source>
        <dbReference type="Proteomes" id="UP000770717"/>
    </source>
</evidence>
<evidence type="ECO:0000259" key="10">
    <source>
        <dbReference type="PROSITE" id="PS50287"/>
    </source>
</evidence>
<dbReference type="PANTHER" id="PTHR48071:SF23">
    <property type="entry name" value="SI:CH211-150O23.3"/>
    <property type="match status" value="1"/>
</dbReference>
<feature type="domain" description="SRCR" evidence="10">
    <location>
        <begin position="165"/>
        <end position="267"/>
    </location>
</feature>
<feature type="domain" description="SRCR" evidence="10">
    <location>
        <begin position="274"/>
        <end position="374"/>
    </location>
</feature>
<feature type="disulfide bond" evidence="9">
    <location>
        <begin position="237"/>
        <end position="247"/>
    </location>
</feature>
<evidence type="ECO:0000256" key="7">
    <source>
        <dbReference type="ARBA" id="ARBA00023157"/>
    </source>
</evidence>
<comment type="caution">
    <text evidence="11">The sequence shown here is derived from an EMBL/GenBank/DDBJ whole genome shotgun (WGS) entry which is preliminary data.</text>
</comment>
<feature type="domain" description="SRCR" evidence="10">
    <location>
        <begin position="58"/>
        <end position="158"/>
    </location>
</feature>
<dbReference type="GO" id="GO:0005886">
    <property type="term" value="C:plasma membrane"/>
    <property type="evidence" value="ECO:0007669"/>
    <property type="project" value="TreeGrafter"/>
</dbReference>
<keyword evidence="6" id="KW-0472">Membrane</keyword>
<accession>A0A8J6JW53</accession>
<dbReference type="FunFam" id="3.10.250.10:FF:000016">
    <property type="entry name" value="Scavenger receptor cysteine-rich protein type 12"/>
    <property type="match status" value="2"/>
</dbReference>
<dbReference type="PRINTS" id="PR00258">
    <property type="entry name" value="SPERACTRCPTR"/>
</dbReference>
<evidence type="ECO:0000256" key="4">
    <source>
        <dbReference type="ARBA" id="ARBA00022737"/>
    </source>
</evidence>
<dbReference type="Pfam" id="PF00530">
    <property type="entry name" value="SRCR"/>
    <property type="match status" value="3"/>
</dbReference>
<evidence type="ECO:0000256" key="3">
    <source>
        <dbReference type="ARBA" id="ARBA00022729"/>
    </source>
</evidence>
<feature type="disulfide bond" evidence="9">
    <location>
        <begin position="127"/>
        <end position="137"/>
    </location>
</feature>